<evidence type="ECO:0008006" key="5">
    <source>
        <dbReference type="Google" id="ProtNLM"/>
    </source>
</evidence>
<dbReference type="GO" id="GO:0031505">
    <property type="term" value="P:fungal-type cell wall organization"/>
    <property type="evidence" value="ECO:0007669"/>
    <property type="project" value="TreeGrafter"/>
</dbReference>
<evidence type="ECO:0000256" key="1">
    <source>
        <dbReference type="SAM" id="Phobius"/>
    </source>
</evidence>
<feature type="transmembrane region" description="Helical" evidence="1">
    <location>
        <begin position="174"/>
        <end position="200"/>
    </location>
</feature>
<evidence type="ECO:0000313" key="3">
    <source>
        <dbReference type="EMBL" id="EMD41639.1"/>
    </source>
</evidence>
<dbReference type="EMBL" id="KB445791">
    <property type="protein sequence ID" value="EMD41639.1"/>
    <property type="molecule type" value="Genomic_DNA"/>
</dbReference>
<dbReference type="InterPro" id="IPR052413">
    <property type="entry name" value="SUR7_domain"/>
</dbReference>
<reference evidence="3 4" key="1">
    <citation type="journal article" date="2012" name="Proc. Natl. Acad. Sci. U.S.A.">
        <title>Comparative genomics of Ceriporiopsis subvermispora and Phanerochaete chrysosporium provide insight into selective ligninolysis.</title>
        <authorList>
            <person name="Fernandez-Fueyo E."/>
            <person name="Ruiz-Duenas F.J."/>
            <person name="Ferreira P."/>
            <person name="Floudas D."/>
            <person name="Hibbett D.S."/>
            <person name="Canessa P."/>
            <person name="Larrondo L.F."/>
            <person name="James T.Y."/>
            <person name="Seelenfreund D."/>
            <person name="Lobos S."/>
            <person name="Polanco R."/>
            <person name="Tello M."/>
            <person name="Honda Y."/>
            <person name="Watanabe T."/>
            <person name="Watanabe T."/>
            <person name="Ryu J.S."/>
            <person name="Kubicek C.P."/>
            <person name="Schmoll M."/>
            <person name="Gaskell J."/>
            <person name="Hammel K.E."/>
            <person name="St John F.J."/>
            <person name="Vanden Wymelenberg A."/>
            <person name="Sabat G."/>
            <person name="Splinter BonDurant S."/>
            <person name="Syed K."/>
            <person name="Yadav J.S."/>
            <person name="Doddapaneni H."/>
            <person name="Subramanian V."/>
            <person name="Lavin J.L."/>
            <person name="Oguiza J.A."/>
            <person name="Perez G."/>
            <person name="Pisabarro A.G."/>
            <person name="Ramirez L."/>
            <person name="Santoyo F."/>
            <person name="Master E."/>
            <person name="Coutinho P.M."/>
            <person name="Henrissat B."/>
            <person name="Lombard V."/>
            <person name="Magnuson J.K."/>
            <person name="Kuees U."/>
            <person name="Hori C."/>
            <person name="Igarashi K."/>
            <person name="Samejima M."/>
            <person name="Held B.W."/>
            <person name="Barry K.W."/>
            <person name="LaButti K.M."/>
            <person name="Lapidus A."/>
            <person name="Lindquist E.A."/>
            <person name="Lucas S.M."/>
            <person name="Riley R."/>
            <person name="Salamov A.A."/>
            <person name="Hoffmeister D."/>
            <person name="Schwenk D."/>
            <person name="Hadar Y."/>
            <person name="Yarden O."/>
            <person name="de Vries R.P."/>
            <person name="Wiebenga A."/>
            <person name="Stenlid J."/>
            <person name="Eastwood D."/>
            <person name="Grigoriev I.V."/>
            <person name="Berka R.M."/>
            <person name="Blanchette R.A."/>
            <person name="Kersten P."/>
            <person name="Martinez A.T."/>
            <person name="Vicuna R."/>
            <person name="Cullen D."/>
        </authorList>
    </citation>
    <scope>NUCLEOTIDE SEQUENCE [LARGE SCALE GENOMIC DNA]</scope>
    <source>
        <strain evidence="3 4">B</strain>
    </source>
</reference>
<dbReference type="OrthoDB" id="3349852at2759"/>
<keyword evidence="2" id="KW-0732">Signal</keyword>
<keyword evidence="4" id="KW-1185">Reference proteome</keyword>
<feature type="transmembrane region" description="Helical" evidence="1">
    <location>
        <begin position="231"/>
        <end position="251"/>
    </location>
</feature>
<dbReference type="GO" id="GO:0005886">
    <property type="term" value="C:plasma membrane"/>
    <property type="evidence" value="ECO:0007669"/>
    <property type="project" value="InterPro"/>
</dbReference>
<keyword evidence="1" id="KW-1133">Transmembrane helix</keyword>
<dbReference type="HOGENOM" id="CLU_094315_0_0_1"/>
<dbReference type="PANTHER" id="PTHR28019:SF2">
    <property type="entry name" value="CELL MEMBRANE PROTEIN YLR413W-RELATED"/>
    <property type="match status" value="1"/>
</dbReference>
<feature type="transmembrane region" description="Helical" evidence="1">
    <location>
        <begin position="150"/>
        <end position="167"/>
    </location>
</feature>
<feature type="chain" id="PRO_5004023463" description="Actin cortical patch SUR7/pH-response regulator pali" evidence="2">
    <location>
        <begin position="32"/>
        <end position="258"/>
    </location>
</feature>
<dbReference type="PANTHER" id="PTHR28019">
    <property type="entry name" value="CELL MEMBRANE PROTEIN YLR413W-RELATED"/>
    <property type="match status" value="1"/>
</dbReference>
<gene>
    <name evidence="3" type="ORF">CERSUDRAFT_110215</name>
</gene>
<proteinExistence type="predicted"/>
<dbReference type="GO" id="GO:0051285">
    <property type="term" value="C:cell cortex of cell tip"/>
    <property type="evidence" value="ECO:0007669"/>
    <property type="project" value="TreeGrafter"/>
</dbReference>
<keyword evidence="1" id="KW-0812">Transmembrane</keyword>
<feature type="signal peptide" evidence="2">
    <location>
        <begin position="1"/>
        <end position="31"/>
    </location>
</feature>
<dbReference type="Pfam" id="PF06687">
    <property type="entry name" value="SUR7"/>
    <property type="match status" value="1"/>
</dbReference>
<protein>
    <recommendedName>
        <fullName evidence="5">Actin cortical patch SUR7/pH-response regulator pali</fullName>
    </recommendedName>
</protein>
<evidence type="ECO:0000313" key="4">
    <source>
        <dbReference type="Proteomes" id="UP000016930"/>
    </source>
</evidence>
<dbReference type="InterPro" id="IPR009571">
    <property type="entry name" value="SUR7/Rim9-like_fungi"/>
</dbReference>
<dbReference type="Proteomes" id="UP000016930">
    <property type="component" value="Unassembled WGS sequence"/>
</dbReference>
<organism evidence="3 4">
    <name type="scientific">Ceriporiopsis subvermispora (strain B)</name>
    <name type="common">White-rot fungus</name>
    <name type="synonym">Gelatoporia subvermispora</name>
    <dbReference type="NCBI Taxonomy" id="914234"/>
    <lineage>
        <taxon>Eukaryota</taxon>
        <taxon>Fungi</taxon>
        <taxon>Dikarya</taxon>
        <taxon>Basidiomycota</taxon>
        <taxon>Agaricomycotina</taxon>
        <taxon>Agaricomycetes</taxon>
        <taxon>Polyporales</taxon>
        <taxon>Gelatoporiaceae</taxon>
        <taxon>Gelatoporia</taxon>
    </lineage>
</organism>
<dbReference type="AlphaFoldDB" id="M2PXL9"/>
<accession>M2PXL9</accession>
<sequence length="258" mass="27035">MRGEVCLGAASVLSFVSVLLLIFTHVGQINTSTVPRGVYLVRVDMSGYGQGLAGALGDPIQGLYTTNASAPLQQQAGLRDTYDFGLYSYCAYVSASGGGICSNHTTANEFRPYETITADMLSNYSSLTAALIPGSTFTNDSYLGQFSHGAYYPILIGTICAALALILGPLKHTLAFLVSTLFAILGSLMLLIGAAIWTAIIKKTESSINGLLVGPSGSPVPLGITVSTGNALFLLWASFACLIVSVLPYMISCCTFRG</sequence>
<evidence type="ECO:0000256" key="2">
    <source>
        <dbReference type="SAM" id="SignalP"/>
    </source>
</evidence>
<keyword evidence="1" id="KW-0472">Membrane</keyword>
<name>M2PXL9_CERS8</name>